<feature type="chain" id="PRO_5039437675" evidence="3">
    <location>
        <begin position="23"/>
        <end position="656"/>
    </location>
</feature>
<dbReference type="GO" id="GO:0016787">
    <property type="term" value="F:hydrolase activity"/>
    <property type="evidence" value="ECO:0007669"/>
    <property type="project" value="UniProtKB-KW"/>
</dbReference>
<evidence type="ECO:0000256" key="3">
    <source>
        <dbReference type="SAM" id="SignalP"/>
    </source>
</evidence>
<name>A0A9D1RBM6_9FIRM</name>
<dbReference type="PANTHER" id="PTHR47406">
    <property type="entry name" value="COAGULATION FACTOR 5/8 TYPE, C-TERMINAL"/>
    <property type="match status" value="1"/>
</dbReference>
<proteinExistence type="predicted"/>
<feature type="transmembrane region" description="Helical" evidence="2">
    <location>
        <begin position="625"/>
        <end position="642"/>
    </location>
</feature>
<protein>
    <submittedName>
        <fullName evidence="4">DUF4838 domain-containing protein</fullName>
    </submittedName>
</protein>
<reference evidence="4" key="2">
    <citation type="submission" date="2021-04" db="EMBL/GenBank/DDBJ databases">
        <authorList>
            <person name="Gilroy R."/>
        </authorList>
    </citation>
    <scope>NUCLEOTIDE SEQUENCE</scope>
    <source>
        <strain evidence="4">421</strain>
    </source>
</reference>
<dbReference type="InterPro" id="IPR032287">
    <property type="entry name" value="DUF4838"/>
</dbReference>
<keyword evidence="2" id="KW-0812">Transmembrane</keyword>
<dbReference type="PANTHER" id="PTHR47406:SF2">
    <property type="entry name" value="ALPHA GLUCURONIDASE N-TERMINAL DOMAIN-CONTAINING PROTEIN"/>
    <property type="match status" value="1"/>
</dbReference>
<comment type="caution">
    <text evidence="4">The sequence shown here is derived from an EMBL/GenBank/DDBJ whole genome shotgun (WGS) entry which is preliminary data.</text>
</comment>
<dbReference type="Proteomes" id="UP000824205">
    <property type="component" value="Unassembled WGS sequence"/>
</dbReference>
<dbReference type="Gene3D" id="3.30.379.10">
    <property type="entry name" value="Chitobiase/beta-hexosaminidase domain 2-like"/>
    <property type="match status" value="1"/>
</dbReference>
<dbReference type="GO" id="GO:0005975">
    <property type="term" value="P:carbohydrate metabolic process"/>
    <property type="evidence" value="ECO:0007669"/>
    <property type="project" value="UniProtKB-ARBA"/>
</dbReference>
<sequence length="656" mass="73817">MKKIIVIVLSIITALTCFPAFGAESEDKLMSSETLDIVSHINDYDENEARTRFAQGGEGYMCLAENGASGFSVVYPDGAADTVISAAAELSGYLNDIIGANGAFAVIPESAFTGGAFISLGHTALSSGVDTSQIRDDGYLIRVDEDQIFILTLDDENIYNGVYGFLEDQLGCMFVREDFDYVPDFPTVYLEQAVTVSNPDFAWRKVFQYEVAQNGWYRKLKNNGAVAQDIEKNAGWGTWCHSSFTFVDPQEYQTTHPEYFSYNADGEPAQLCLTNPEVYPIIEEKMAQLMAEEPDKKYWDFSLNDNYDYCKCENCAEVLEKTGSMMGTMLPVINALAQRFPDKIISTLAYFYNETVPKGMMCEDNVNIVLCPINTGQLYSYKYGASEKAFKTKELVESWSGVCQSLMIWDYVIDFQNLLMPYPNFDVQKDNHEFYKQNNVKAVFHQGSREKNDEMARLRSYVLSKQLWDNDTDVSALIAKYLNVTYGRAAVYVADYMDIMNRELKNGAEDLDLYDSVASHSGDYLSKKNNDKYLELINNAITAVNGDERITRYLEEIKINILYAVMNEGNLLYSRKQDAFSQFITLMQTHDIEQPHEVGVTMQEYISTEYPQVLRNTAHKITACVAAPVAAAGIAAAVALIVKKTKRKKKKDAPAK</sequence>
<keyword evidence="2" id="KW-0472">Membrane</keyword>
<keyword evidence="3" id="KW-0732">Signal</keyword>
<dbReference type="AlphaFoldDB" id="A0A9D1RBM6"/>
<dbReference type="InterPro" id="IPR029018">
    <property type="entry name" value="Hex-like_dom2"/>
</dbReference>
<evidence type="ECO:0000256" key="1">
    <source>
        <dbReference type="ARBA" id="ARBA00022801"/>
    </source>
</evidence>
<reference evidence="4" key="1">
    <citation type="journal article" date="2021" name="PeerJ">
        <title>Extensive microbial diversity within the chicken gut microbiome revealed by metagenomics and culture.</title>
        <authorList>
            <person name="Gilroy R."/>
            <person name="Ravi A."/>
            <person name="Getino M."/>
            <person name="Pursley I."/>
            <person name="Horton D.L."/>
            <person name="Alikhan N.F."/>
            <person name="Baker D."/>
            <person name="Gharbi K."/>
            <person name="Hall N."/>
            <person name="Watson M."/>
            <person name="Adriaenssens E.M."/>
            <person name="Foster-Nyarko E."/>
            <person name="Jarju S."/>
            <person name="Secka A."/>
            <person name="Antonio M."/>
            <person name="Oren A."/>
            <person name="Chaudhuri R.R."/>
            <person name="La Ragione R."/>
            <person name="Hildebrand F."/>
            <person name="Pallen M.J."/>
        </authorList>
    </citation>
    <scope>NUCLEOTIDE SEQUENCE</scope>
    <source>
        <strain evidence="4">421</strain>
    </source>
</reference>
<dbReference type="Pfam" id="PF16126">
    <property type="entry name" value="DUF4838"/>
    <property type="match status" value="1"/>
</dbReference>
<keyword evidence="1" id="KW-0378">Hydrolase</keyword>
<accession>A0A9D1RBM6</accession>
<evidence type="ECO:0000313" key="4">
    <source>
        <dbReference type="EMBL" id="HIW84889.1"/>
    </source>
</evidence>
<gene>
    <name evidence="4" type="ORF">IAA48_00170</name>
</gene>
<organism evidence="4 5">
    <name type="scientific">Candidatus Eubacterium faecipullorum</name>
    <dbReference type="NCBI Taxonomy" id="2838571"/>
    <lineage>
        <taxon>Bacteria</taxon>
        <taxon>Bacillati</taxon>
        <taxon>Bacillota</taxon>
        <taxon>Clostridia</taxon>
        <taxon>Eubacteriales</taxon>
        <taxon>Eubacteriaceae</taxon>
        <taxon>Eubacterium</taxon>
    </lineage>
</organism>
<dbReference type="EMBL" id="DXGE01000001">
    <property type="protein sequence ID" value="HIW84889.1"/>
    <property type="molecule type" value="Genomic_DNA"/>
</dbReference>
<evidence type="ECO:0000313" key="5">
    <source>
        <dbReference type="Proteomes" id="UP000824205"/>
    </source>
</evidence>
<evidence type="ECO:0000256" key="2">
    <source>
        <dbReference type="SAM" id="Phobius"/>
    </source>
</evidence>
<keyword evidence="2" id="KW-1133">Transmembrane helix</keyword>
<dbReference type="SUPFAM" id="SSF55545">
    <property type="entry name" value="beta-N-acetylhexosaminidase-like domain"/>
    <property type="match status" value="1"/>
</dbReference>
<feature type="signal peptide" evidence="3">
    <location>
        <begin position="1"/>
        <end position="22"/>
    </location>
</feature>